<dbReference type="AlphaFoldDB" id="K9UKD5"/>
<reference evidence="1 2" key="1">
    <citation type="submission" date="2012-05" db="EMBL/GenBank/DDBJ databases">
        <title>Finished chromosome of genome of Chamaesiphon sp. PCC 6605.</title>
        <authorList>
            <consortium name="US DOE Joint Genome Institute"/>
            <person name="Gugger M."/>
            <person name="Coursin T."/>
            <person name="Rippka R."/>
            <person name="Tandeau De Marsac N."/>
            <person name="Huntemann M."/>
            <person name="Wei C.-L."/>
            <person name="Han J."/>
            <person name="Detter J.C."/>
            <person name="Han C."/>
            <person name="Tapia R."/>
            <person name="Chen A."/>
            <person name="Kyrpides N."/>
            <person name="Mavromatis K."/>
            <person name="Markowitz V."/>
            <person name="Szeto E."/>
            <person name="Ivanova N."/>
            <person name="Pagani I."/>
            <person name="Pati A."/>
            <person name="Goodwin L."/>
            <person name="Nordberg H.P."/>
            <person name="Cantor M.N."/>
            <person name="Hua S.X."/>
            <person name="Woyke T."/>
            <person name="Kerfeld C.A."/>
        </authorList>
    </citation>
    <scope>NUCLEOTIDE SEQUENCE [LARGE SCALE GENOMIC DNA]</scope>
    <source>
        <strain evidence="2">ATCC 27169 / PCC 6605</strain>
    </source>
</reference>
<dbReference type="SUPFAM" id="SSF51197">
    <property type="entry name" value="Clavaminate synthase-like"/>
    <property type="match status" value="1"/>
</dbReference>
<keyword evidence="2" id="KW-1185">Reference proteome</keyword>
<dbReference type="PANTHER" id="PTHR20883:SF14">
    <property type="entry name" value="PHYTANOYL-COA DIOXYGENASE"/>
    <property type="match status" value="1"/>
</dbReference>
<dbReference type="OrthoDB" id="425617at2"/>
<sequence>MNKNVNLLTTAQVEEFHCDGVLIIKSFYDITTEIEPIQYAIYNIINILIKKYHLSIEQLPFSSATFDSGYQELIAYDRQIGGEVYDAIKQIPAFIRLVASSRHDAIFSQLRQTDLPGIAAAGYGIRIDNPYEEKYRAPWHQDYPAQFRSLDGLVFWSSLVPVTSSLGPVEFCTGSHKDGLVPVYTKDANNSEKSGAYALTIINEASLIASYPHISPLTQPGDLIVIDFLTLHRSGLNMSQRSRWSMQMRYFNFTEPTGIKIGWKGAFASGVNVEEVHPELFCNN</sequence>
<dbReference type="eggNOG" id="COG5285">
    <property type="taxonomic scope" value="Bacteria"/>
</dbReference>
<gene>
    <name evidence="1" type="ORF">Cha6605_3686</name>
</gene>
<accession>K9UKD5</accession>
<proteinExistence type="predicted"/>
<dbReference type="Pfam" id="PF05721">
    <property type="entry name" value="PhyH"/>
    <property type="match status" value="1"/>
</dbReference>
<evidence type="ECO:0000313" key="2">
    <source>
        <dbReference type="Proteomes" id="UP000010366"/>
    </source>
</evidence>
<dbReference type="RefSeq" id="WP_015160786.1">
    <property type="nucleotide sequence ID" value="NC_019697.1"/>
</dbReference>
<dbReference type="PANTHER" id="PTHR20883">
    <property type="entry name" value="PHYTANOYL-COA DIOXYGENASE DOMAIN CONTAINING 1"/>
    <property type="match status" value="1"/>
</dbReference>
<dbReference type="GO" id="GO:0005506">
    <property type="term" value="F:iron ion binding"/>
    <property type="evidence" value="ECO:0007669"/>
    <property type="project" value="UniProtKB-ARBA"/>
</dbReference>
<dbReference type="Gene3D" id="2.60.120.620">
    <property type="entry name" value="q2cbj1_9rhob like domain"/>
    <property type="match status" value="1"/>
</dbReference>
<dbReference type="KEGG" id="cmp:Cha6605_3686"/>
<dbReference type="Proteomes" id="UP000010366">
    <property type="component" value="Chromosome"/>
</dbReference>
<name>K9UKD5_CHAP6</name>
<dbReference type="EMBL" id="CP003600">
    <property type="protein sequence ID" value="AFY94664.1"/>
    <property type="molecule type" value="Genomic_DNA"/>
</dbReference>
<dbReference type="GO" id="GO:0016706">
    <property type="term" value="F:2-oxoglutarate-dependent dioxygenase activity"/>
    <property type="evidence" value="ECO:0007669"/>
    <property type="project" value="UniProtKB-ARBA"/>
</dbReference>
<dbReference type="HOGENOM" id="CLU_1037206_0_0_3"/>
<dbReference type="InterPro" id="IPR008775">
    <property type="entry name" value="Phytyl_CoA_dOase-like"/>
</dbReference>
<evidence type="ECO:0000313" key="1">
    <source>
        <dbReference type="EMBL" id="AFY94664.1"/>
    </source>
</evidence>
<organism evidence="1 2">
    <name type="scientific">Chamaesiphon minutus (strain ATCC 27169 / PCC 6605)</name>
    <dbReference type="NCBI Taxonomy" id="1173020"/>
    <lineage>
        <taxon>Bacteria</taxon>
        <taxon>Bacillati</taxon>
        <taxon>Cyanobacteriota</taxon>
        <taxon>Cyanophyceae</taxon>
        <taxon>Gomontiellales</taxon>
        <taxon>Chamaesiphonaceae</taxon>
        <taxon>Chamaesiphon</taxon>
    </lineage>
</organism>
<protein>
    <submittedName>
        <fullName evidence="1">Protein involved in biosynthesis of mitomycin antibiotics/polyketide fumonisin</fullName>
    </submittedName>
</protein>
<dbReference type="STRING" id="1173020.Cha6605_3686"/>